<dbReference type="Proteomes" id="UP001596380">
    <property type="component" value="Unassembled WGS sequence"/>
</dbReference>
<reference evidence="2" key="1">
    <citation type="journal article" date="2019" name="Int. J. Syst. Evol. Microbiol.">
        <title>The Global Catalogue of Microorganisms (GCM) 10K type strain sequencing project: providing services to taxonomists for standard genome sequencing and annotation.</title>
        <authorList>
            <consortium name="The Broad Institute Genomics Platform"/>
            <consortium name="The Broad Institute Genome Sequencing Center for Infectious Disease"/>
            <person name="Wu L."/>
            <person name="Ma J."/>
        </authorList>
    </citation>
    <scope>NUCLEOTIDE SEQUENCE [LARGE SCALE GENOMIC DNA]</scope>
    <source>
        <strain evidence="2">JCM 3369</strain>
    </source>
</reference>
<sequence>MSSNRPVVSDAVYVGPFGKITAAIDPHTEGDRVGVLVTLLSAFSAVIGHDVKVAHGKTQPLGFWPVLVGPTGKGRKGTAHGAAMQVLSVAYAGFMDTSQVRRVPAYWGGLHVHSGCAGRG</sequence>
<comment type="caution">
    <text evidence="1">The sequence shown here is derived from an EMBL/GenBank/DDBJ whole genome shotgun (WGS) entry which is preliminary data.</text>
</comment>
<keyword evidence="2" id="KW-1185">Reference proteome</keyword>
<evidence type="ECO:0000313" key="1">
    <source>
        <dbReference type="EMBL" id="MFC6880163.1"/>
    </source>
</evidence>
<dbReference type="EMBL" id="JBHSXS010000004">
    <property type="protein sequence ID" value="MFC6880163.1"/>
    <property type="molecule type" value="Genomic_DNA"/>
</dbReference>
<name>A0ABW2CHJ6_9ACTN</name>
<evidence type="ECO:0008006" key="3">
    <source>
        <dbReference type="Google" id="ProtNLM"/>
    </source>
</evidence>
<gene>
    <name evidence="1" type="ORF">ACFQKB_10345</name>
</gene>
<dbReference type="RefSeq" id="WP_160820656.1">
    <property type="nucleotide sequence ID" value="NZ_JBHSXE010000001.1"/>
</dbReference>
<accession>A0ABW2CHJ6</accession>
<proteinExistence type="predicted"/>
<evidence type="ECO:0000313" key="2">
    <source>
        <dbReference type="Proteomes" id="UP001596380"/>
    </source>
</evidence>
<organism evidence="1 2">
    <name type="scientific">Actinomadura yumaensis</name>
    <dbReference type="NCBI Taxonomy" id="111807"/>
    <lineage>
        <taxon>Bacteria</taxon>
        <taxon>Bacillati</taxon>
        <taxon>Actinomycetota</taxon>
        <taxon>Actinomycetes</taxon>
        <taxon>Streptosporangiales</taxon>
        <taxon>Thermomonosporaceae</taxon>
        <taxon>Actinomadura</taxon>
    </lineage>
</organism>
<protein>
    <recommendedName>
        <fullName evidence="3">Transposase</fullName>
    </recommendedName>
</protein>